<dbReference type="Proteomes" id="UP000215506">
    <property type="component" value="Unassembled WGS sequence"/>
</dbReference>
<dbReference type="AlphaFoldDB" id="A0A231H1Y1"/>
<dbReference type="SUPFAM" id="SSF51679">
    <property type="entry name" value="Bacterial luciferase-like"/>
    <property type="match status" value="1"/>
</dbReference>
<dbReference type="EMBL" id="NGAF01000012">
    <property type="protein sequence ID" value="OXR42853.1"/>
    <property type="molecule type" value="Genomic_DNA"/>
</dbReference>
<evidence type="ECO:0000256" key="2">
    <source>
        <dbReference type="ARBA" id="ARBA00022643"/>
    </source>
</evidence>
<evidence type="ECO:0000256" key="4">
    <source>
        <dbReference type="ARBA" id="ARBA00023033"/>
    </source>
</evidence>
<evidence type="ECO:0000313" key="7">
    <source>
        <dbReference type="Proteomes" id="UP000215506"/>
    </source>
</evidence>
<proteinExistence type="predicted"/>
<dbReference type="InterPro" id="IPR050172">
    <property type="entry name" value="SsuD_RutA_monooxygenase"/>
</dbReference>
<keyword evidence="1" id="KW-0285">Flavoprotein</keyword>
<dbReference type="EC" id="1.2.-.-" evidence="6"/>
<feature type="domain" description="Luciferase-like" evidence="5">
    <location>
        <begin position="64"/>
        <end position="282"/>
    </location>
</feature>
<gene>
    <name evidence="6" type="ORF">B7C42_05191</name>
</gene>
<evidence type="ECO:0000256" key="1">
    <source>
        <dbReference type="ARBA" id="ARBA00022630"/>
    </source>
</evidence>
<dbReference type="PANTHER" id="PTHR42847">
    <property type="entry name" value="ALKANESULFONATE MONOOXYGENASE"/>
    <property type="match status" value="1"/>
</dbReference>
<organism evidence="6 7">
    <name type="scientific">Nocardia cerradoensis</name>
    <dbReference type="NCBI Taxonomy" id="85688"/>
    <lineage>
        <taxon>Bacteria</taxon>
        <taxon>Bacillati</taxon>
        <taxon>Actinomycetota</taxon>
        <taxon>Actinomycetes</taxon>
        <taxon>Mycobacteriales</taxon>
        <taxon>Nocardiaceae</taxon>
        <taxon>Nocardia</taxon>
    </lineage>
</organism>
<accession>A0A231H1Y1</accession>
<evidence type="ECO:0000313" key="6">
    <source>
        <dbReference type="EMBL" id="OXR42853.1"/>
    </source>
</evidence>
<evidence type="ECO:0000259" key="5">
    <source>
        <dbReference type="Pfam" id="PF00296"/>
    </source>
</evidence>
<protein>
    <submittedName>
        <fullName evidence="6">Phthiodiolone/phenolphthiodiolone dimycocerosates ketoreductase</fullName>
        <ecNumber evidence="6">1.2.-.-</ecNumber>
    </submittedName>
</protein>
<dbReference type="InterPro" id="IPR011251">
    <property type="entry name" value="Luciferase-like_dom"/>
</dbReference>
<keyword evidence="4" id="KW-0503">Monooxygenase</keyword>
<comment type="caution">
    <text evidence="6">The sequence shown here is derived from an EMBL/GenBank/DDBJ whole genome shotgun (WGS) entry which is preliminary data.</text>
</comment>
<dbReference type="InterPro" id="IPR036661">
    <property type="entry name" value="Luciferase-like_sf"/>
</dbReference>
<dbReference type="PANTHER" id="PTHR42847:SF8">
    <property type="entry name" value="CONSERVED PROTEIN"/>
    <property type="match status" value="1"/>
</dbReference>
<sequence length="319" mass="34142">MNGSVGPAPSFGIKTTPAHIGYADILRVWLEADDIPEIEHAWLYDHLLPRAAVGLPGHDGGDSTGSRSAGPVLEGWTLLAALAAQTRRLRLGLLVSNNRIRHPALLAKMAATVDVISGGRLDFGIGVGGFPRNDPRFATMVAPEYAAYGIPVGTWRDAVSSLGEACVLIRRMWTEEVFDFPGEHFPLTGAQCDPKPVQRPHPPILLAGAGASTLPIVAAHADLWNVIGPPLTGVDTLREHSRALDDHCAAIGRDPAHITRSAQLPISYDDPGRIRETLLELIDAGFIHLVLNPPAPYPDGVAHWIADEIIRPTLDAAAH</sequence>
<dbReference type="Gene3D" id="3.20.20.30">
    <property type="entry name" value="Luciferase-like domain"/>
    <property type="match status" value="1"/>
</dbReference>
<dbReference type="Pfam" id="PF00296">
    <property type="entry name" value="Bac_luciferase"/>
    <property type="match status" value="1"/>
</dbReference>
<dbReference type="GO" id="GO:0008726">
    <property type="term" value="F:alkanesulfonate monooxygenase activity"/>
    <property type="evidence" value="ECO:0007669"/>
    <property type="project" value="TreeGrafter"/>
</dbReference>
<keyword evidence="7" id="KW-1185">Reference proteome</keyword>
<reference evidence="6 7" key="1">
    <citation type="submission" date="2017-07" db="EMBL/GenBank/DDBJ databases">
        <title>First draft Genome Sequence of Nocardia cerradoensis isolated from human infection.</title>
        <authorList>
            <person name="Carrasco G."/>
        </authorList>
    </citation>
    <scope>NUCLEOTIDE SEQUENCE [LARGE SCALE GENOMIC DNA]</scope>
    <source>
        <strain evidence="6 7">CNM20130759</strain>
    </source>
</reference>
<evidence type="ECO:0000256" key="3">
    <source>
        <dbReference type="ARBA" id="ARBA00023002"/>
    </source>
</evidence>
<keyword evidence="2" id="KW-0288">FMN</keyword>
<keyword evidence="3 6" id="KW-0560">Oxidoreductase</keyword>
<dbReference type="GO" id="GO:0046306">
    <property type="term" value="P:alkanesulfonate catabolic process"/>
    <property type="evidence" value="ECO:0007669"/>
    <property type="project" value="TreeGrafter"/>
</dbReference>
<name>A0A231H1Y1_9NOCA</name>
<dbReference type="RefSeq" id="WP_094026809.1">
    <property type="nucleotide sequence ID" value="NZ_NGAF01000012.1"/>
</dbReference>